<dbReference type="RefSeq" id="WP_016494843.1">
    <property type="nucleotide sequence ID" value="NC_021499.1"/>
</dbReference>
<dbReference type="eggNOG" id="ENOG5031992">
    <property type="taxonomic scope" value="Bacteria"/>
</dbReference>
<reference evidence="1 2" key="1">
    <citation type="journal article" date="2013" name="Genome Announc.">
        <title>Complete Genome Sequence of the Carbazole Degrader Pseudomonas resinovorans Strain CA10 (NBRC 106553).</title>
        <authorList>
            <person name="Shintani M."/>
            <person name="Hosoyama A."/>
            <person name="Ohji S."/>
            <person name="Tsuchikane K."/>
            <person name="Takarada H."/>
            <person name="Yamazoe A."/>
            <person name="Fujita N."/>
            <person name="Nojiri H."/>
        </authorList>
    </citation>
    <scope>NUCLEOTIDE SEQUENCE [LARGE SCALE GENOMIC DNA]</scope>
    <source>
        <strain evidence="1 2">NBRC 106553</strain>
    </source>
</reference>
<dbReference type="OrthoDB" id="6897707at2"/>
<accession>S6ANU8</accession>
<dbReference type="PATRIC" id="fig|1245471.3.peg.5049"/>
<proteinExistence type="predicted"/>
<dbReference type="STRING" id="1245471.PCA10_49830"/>
<evidence type="ECO:0008006" key="3">
    <source>
        <dbReference type="Google" id="ProtNLM"/>
    </source>
</evidence>
<dbReference type="EMBL" id="AP013068">
    <property type="protein sequence ID" value="BAN50715.1"/>
    <property type="molecule type" value="Genomic_DNA"/>
</dbReference>
<dbReference type="HOGENOM" id="CLU_2261403_0_0_6"/>
<protein>
    <recommendedName>
        <fullName evidence="3">Curli assembly protein CsgC</fullName>
    </recommendedName>
</protein>
<name>S6ANU8_METRE</name>
<evidence type="ECO:0000313" key="2">
    <source>
        <dbReference type="Proteomes" id="UP000015503"/>
    </source>
</evidence>
<gene>
    <name evidence="1" type="ORF">PCA10_49830</name>
</gene>
<dbReference type="AlphaFoldDB" id="S6ANU8"/>
<dbReference type="Proteomes" id="UP000015503">
    <property type="component" value="Chromosome"/>
</dbReference>
<organism evidence="1 2">
    <name type="scientific">Metapseudomonas resinovorans NBRC 106553</name>
    <dbReference type="NCBI Taxonomy" id="1245471"/>
    <lineage>
        <taxon>Bacteria</taxon>
        <taxon>Pseudomonadati</taxon>
        <taxon>Pseudomonadota</taxon>
        <taxon>Gammaproteobacteria</taxon>
        <taxon>Pseudomonadales</taxon>
        <taxon>Pseudomonadaceae</taxon>
        <taxon>Metapseudomonas</taxon>
    </lineage>
</organism>
<sequence>MVLAALLASASLQLQPLGPGQADLRLCFEPASPAIRYELLVTAQGPAGQTRSRQRGIADRPCPVHNRLDLAPESQVKARLRWWVDGVEQEEVHTETSLQPRPL</sequence>
<dbReference type="KEGG" id="pre:PCA10_49830"/>
<keyword evidence="2" id="KW-1185">Reference proteome</keyword>
<evidence type="ECO:0000313" key="1">
    <source>
        <dbReference type="EMBL" id="BAN50715.1"/>
    </source>
</evidence>